<dbReference type="Pfam" id="PF08599">
    <property type="entry name" value="Nbs1_C"/>
    <property type="match status" value="1"/>
</dbReference>
<keyword evidence="9" id="KW-0469">Meiosis</keyword>
<evidence type="ECO:0000256" key="12">
    <source>
        <dbReference type="SAM" id="MobiDB-lite"/>
    </source>
</evidence>
<dbReference type="InterPro" id="IPR000253">
    <property type="entry name" value="FHA_dom"/>
</dbReference>
<dbReference type="InterPro" id="IPR032429">
    <property type="entry name" value="Nibrin_BRCT2"/>
</dbReference>
<dbReference type="Proteomes" id="UP000472265">
    <property type="component" value="Chromosome 17"/>
</dbReference>
<dbReference type="FunFam" id="3.40.50.10980:FF:000001">
    <property type="entry name" value="Nibrin"/>
    <property type="match status" value="1"/>
</dbReference>
<dbReference type="Gene3D" id="2.60.200.20">
    <property type="match status" value="1"/>
</dbReference>
<evidence type="ECO:0000256" key="6">
    <source>
        <dbReference type="ARBA" id="ARBA00022895"/>
    </source>
</evidence>
<dbReference type="CTD" id="4683"/>
<dbReference type="OrthoDB" id="552194at2759"/>
<evidence type="ECO:0000256" key="4">
    <source>
        <dbReference type="ARBA" id="ARBA00022454"/>
    </source>
</evidence>
<dbReference type="RefSeq" id="XP_030248918.1">
    <property type="nucleotide sequence ID" value="XM_030393058.1"/>
</dbReference>
<dbReference type="CDD" id="cd17741">
    <property type="entry name" value="BRCT_nibrin"/>
    <property type="match status" value="1"/>
</dbReference>
<evidence type="ECO:0000256" key="10">
    <source>
        <dbReference type="ARBA" id="ARBA00023306"/>
    </source>
</evidence>
<evidence type="ECO:0000256" key="8">
    <source>
        <dbReference type="ARBA" id="ARBA00023242"/>
    </source>
</evidence>
<keyword evidence="5" id="KW-0227">DNA damage</keyword>
<dbReference type="Pfam" id="PF00533">
    <property type="entry name" value="BRCT"/>
    <property type="match status" value="1"/>
</dbReference>
<feature type="compositionally biased region" description="Basic and acidic residues" evidence="12">
    <location>
        <begin position="525"/>
        <end position="534"/>
    </location>
</feature>
<evidence type="ECO:0000256" key="5">
    <source>
        <dbReference type="ARBA" id="ARBA00022763"/>
    </source>
</evidence>
<dbReference type="InterPro" id="IPR016592">
    <property type="entry name" value="Nibrin_met"/>
</dbReference>
<dbReference type="SUPFAM" id="SSF49879">
    <property type="entry name" value="SMAD/FHA domain"/>
    <property type="match status" value="1"/>
</dbReference>
<sequence>MWILTPLQPGGETHYLLSSKDYVVGRKNCDILLPNDQSISRAHAHFTATDQILTLKDTSKYGTSVNSQRLKENTTVNLKSGDKITFGVFDSKFSVDHQKPVVCSSCLDNDGKASLTHVLSALGGKLVNSWTQECTHLVMPTVKVTVKTICALLCCRPIVKPEFFSELSKAAQQKLAPPKAESFVPEIDEPSLSKKDVNVGAIPARKQLFSGKTFIFLGAKQLKRLSAAVSFGGGRSQLLEEGSLPRDLLESPQSCVIDVTTGSSQALLPSSTTEWAKSVQNIVQRKCLRVITESEIGLAAIYASCDQYCNPSNLTVDSQSAPKVNPRIPSASLSESLAVNETVLPAASQNITAYAVNTEQSQGTELREVTGITAVGETPEKKQYQNTSQLRGSKPEAQKTASQCVVADTMRSSFNTVENTDSERKNTASRLTDSGGGSNGLRSQPPFRTTNDGPKTFPWKQPSPQKPRTSAQASPQKQSTLTNFFQPVNKKRPLDDDPFAVTSEPKRPLLESSISERAPNTSVPFKDKYSHSDRVPSATSQTPLGSAVDLFERRSGAQSDRVSHPVQEEQRSRKRKEMEAEIQIDELESIMSEDFDCFDEQPSDYKAQPIKQGLGNVEASSSSKRQRVQLEKNVTNKWSQVGLEKESTSHRNESEKSVKHIFSVKKELDNDLEYGSTYHESSKRPQASSASRSKNLDPFEDDEDLELLKVDICQPKEETKTPLKTVKVKQEIQESNMDEDLPQKLVTVEFRSLTVTAAPKAKTQKAQNTNNGKNFKCFRKLSVPGARGSVNVIGGSALLVHNRGKNSDLDEWLKDAVEAERQSKRDEAVGDDLFRYNPSKVIKRR</sequence>
<feature type="compositionally biased region" description="Basic and acidic residues" evidence="12">
    <location>
        <begin position="550"/>
        <end position="579"/>
    </location>
</feature>
<feature type="compositionally biased region" description="Polar residues" evidence="12">
    <location>
        <begin position="410"/>
        <end position="419"/>
    </location>
</feature>
<keyword evidence="7" id="KW-0234">DNA repair</keyword>
<feature type="compositionally biased region" description="Polar residues" evidence="12">
    <location>
        <begin position="512"/>
        <end position="523"/>
    </location>
</feature>
<gene>
    <name evidence="14" type="primary">nbn</name>
</gene>
<feature type="compositionally biased region" description="Polar residues" evidence="12">
    <location>
        <begin position="462"/>
        <end position="486"/>
    </location>
</feature>
<dbReference type="OMA" id="KKNFKMF"/>
<dbReference type="AlphaFoldDB" id="A0A671WXL8"/>
<comment type="subcellular location">
    <subcellularLocation>
        <location evidence="2">Chromosome</location>
        <location evidence="2">Telomere</location>
    </subcellularLocation>
    <subcellularLocation>
        <location evidence="1">Nucleus</location>
        <location evidence="1">PML body</location>
    </subcellularLocation>
</comment>
<dbReference type="Ensembl" id="ENSSAUT00010045786.1">
    <property type="protein sequence ID" value="ENSSAUP00010043508.1"/>
    <property type="gene ID" value="ENSSAUG00010018248.1"/>
</dbReference>
<dbReference type="FunFam" id="2.60.200.20:FF:000017">
    <property type="entry name" value="Nibrin"/>
    <property type="match status" value="1"/>
</dbReference>
<dbReference type="PANTHER" id="PTHR12162">
    <property type="entry name" value="NIBRIN-RELATED"/>
    <property type="match status" value="1"/>
</dbReference>
<dbReference type="GO" id="GO:0003684">
    <property type="term" value="F:damaged DNA binding"/>
    <property type="evidence" value="ECO:0007669"/>
    <property type="project" value="TreeGrafter"/>
</dbReference>
<dbReference type="InterPro" id="IPR040227">
    <property type="entry name" value="Nibrin-rel"/>
</dbReference>
<dbReference type="SUPFAM" id="SSF52113">
    <property type="entry name" value="BRCT domain"/>
    <property type="match status" value="1"/>
</dbReference>
<dbReference type="GO" id="GO:0000724">
    <property type="term" value="P:double-strand break repair via homologous recombination"/>
    <property type="evidence" value="ECO:0007669"/>
    <property type="project" value="TreeGrafter"/>
</dbReference>
<feature type="domain" description="FHA" evidence="13">
    <location>
        <begin position="22"/>
        <end position="70"/>
    </location>
</feature>
<comment type="similarity">
    <text evidence="11">Belongs to the Nibrin family.</text>
</comment>
<keyword evidence="8" id="KW-0539">Nucleus</keyword>
<reference evidence="14" key="3">
    <citation type="submission" date="2025-09" db="UniProtKB">
        <authorList>
            <consortium name="Ensembl"/>
        </authorList>
    </citation>
    <scope>IDENTIFICATION</scope>
</reference>
<dbReference type="InterPro" id="IPR036420">
    <property type="entry name" value="BRCT_dom_sf"/>
</dbReference>
<evidence type="ECO:0000313" key="15">
    <source>
        <dbReference type="Proteomes" id="UP000472265"/>
    </source>
</evidence>
<keyword evidence="15" id="KW-1185">Reference proteome</keyword>
<evidence type="ECO:0000313" key="14">
    <source>
        <dbReference type="Ensembl" id="ENSSAUP00010043508.1"/>
    </source>
</evidence>
<evidence type="ECO:0000256" key="9">
    <source>
        <dbReference type="ARBA" id="ARBA00023254"/>
    </source>
</evidence>
<dbReference type="GO" id="GO:0000781">
    <property type="term" value="C:chromosome, telomeric region"/>
    <property type="evidence" value="ECO:0007669"/>
    <property type="project" value="UniProtKB-SubCell"/>
</dbReference>
<dbReference type="InterPro" id="IPR013908">
    <property type="entry name" value="Nibrin_C"/>
</dbReference>
<evidence type="ECO:0000256" key="3">
    <source>
        <dbReference type="ARBA" id="ARBA00020013"/>
    </source>
</evidence>
<organism evidence="14 15">
    <name type="scientific">Sparus aurata</name>
    <name type="common">Gilthead sea bream</name>
    <dbReference type="NCBI Taxonomy" id="8175"/>
    <lineage>
        <taxon>Eukaryota</taxon>
        <taxon>Metazoa</taxon>
        <taxon>Chordata</taxon>
        <taxon>Craniata</taxon>
        <taxon>Vertebrata</taxon>
        <taxon>Euteleostomi</taxon>
        <taxon>Actinopterygii</taxon>
        <taxon>Neopterygii</taxon>
        <taxon>Teleostei</taxon>
        <taxon>Neoteleostei</taxon>
        <taxon>Acanthomorphata</taxon>
        <taxon>Eupercaria</taxon>
        <taxon>Spariformes</taxon>
        <taxon>Sparidae</taxon>
        <taxon>Sparus</taxon>
    </lineage>
</organism>
<dbReference type="InterPro" id="IPR043014">
    <property type="entry name" value="Nibrin_BRCT2_sf"/>
</dbReference>
<dbReference type="Gene3D" id="3.40.50.10190">
    <property type="entry name" value="BRCT domain"/>
    <property type="match status" value="1"/>
</dbReference>
<evidence type="ECO:0000256" key="11">
    <source>
        <dbReference type="ARBA" id="ARBA00044757"/>
    </source>
</evidence>
<dbReference type="Pfam" id="PF16508">
    <property type="entry name" value="NIBRIN_BRCT_II"/>
    <property type="match status" value="1"/>
</dbReference>
<feature type="region of interest" description="Disordered" evidence="12">
    <location>
        <begin position="377"/>
        <end position="580"/>
    </location>
</feature>
<dbReference type="PANTHER" id="PTHR12162:SF0">
    <property type="entry name" value="NIBRIN"/>
    <property type="match status" value="1"/>
</dbReference>
<keyword evidence="6" id="KW-0779">Telomere</keyword>
<dbReference type="InParanoid" id="A0A671WXL8"/>
<name>A0A671WXL8_SPAAU</name>
<dbReference type="GeneID" id="115566970"/>
<dbReference type="PROSITE" id="PS50006">
    <property type="entry name" value="FHA_DOMAIN"/>
    <property type="match status" value="1"/>
</dbReference>
<feature type="region of interest" description="Disordered" evidence="12">
    <location>
        <begin position="599"/>
        <end position="659"/>
    </location>
</feature>
<evidence type="ECO:0000256" key="7">
    <source>
        <dbReference type="ARBA" id="ARBA00023204"/>
    </source>
</evidence>
<dbReference type="InterPro" id="IPR001357">
    <property type="entry name" value="BRCT_dom"/>
</dbReference>
<dbReference type="SMART" id="SM00240">
    <property type="entry name" value="FHA"/>
    <property type="match status" value="1"/>
</dbReference>
<dbReference type="GO" id="GO:0030870">
    <property type="term" value="C:Mre11 complex"/>
    <property type="evidence" value="ECO:0007669"/>
    <property type="project" value="InterPro"/>
</dbReference>
<dbReference type="PIRSF" id="PIRSF011869">
    <property type="entry name" value="Nibrin_animal"/>
    <property type="match status" value="1"/>
</dbReference>
<protein>
    <recommendedName>
        <fullName evidence="3">Nibrin</fullName>
    </recommendedName>
</protein>
<reference evidence="14" key="2">
    <citation type="submission" date="2025-08" db="UniProtKB">
        <authorList>
            <consortium name="Ensembl"/>
        </authorList>
    </citation>
    <scope>IDENTIFICATION</scope>
</reference>
<dbReference type="GO" id="GO:0000723">
    <property type="term" value="P:telomere maintenance"/>
    <property type="evidence" value="ECO:0007669"/>
    <property type="project" value="InterPro"/>
</dbReference>
<dbReference type="GO" id="GO:0051321">
    <property type="term" value="P:meiotic cell cycle"/>
    <property type="evidence" value="ECO:0007669"/>
    <property type="project" value="UniProtKB-KW"/>
</dbReference>
<evidence type="ECO:0000256" key="1">
    <source>
        <dbReference type="ARBA" id="ARBA00004322"/>
    </source>
</evidence>
<keyword evidence="10" id="KW-0131">Cell cycle</keyword>
<dbReference type="Pfam" id="PF00498">
    <property type="entry name" value="FHA"/>
    <property type="match status" value="1"/>
</dbReference>
<evidence type="ECO:0000259" key="13">
    <source>
        <dbReference type="PROSITE" id="PS50006"/>
    </source>
</evidence>
<evidence type="ECO:0000256" key="2">
    <source>
        <dbReference type="ARBA" id="ARBA00004574"/>
    </source>
</evidence>
<feature type="compositionally biased region" description="Basic and acidic residues" evidence="12">
    <location>
        <begin position="643"/>
        <end position="659"/>
    </location>
</feature>
<proteinExistence type="inferred from homology"/>
<feature type="compositionally biased region" description="Polar residues" evidence="12">
    <location>
        <begin position="440"/>
        <end position="453"/>
    </location>
</feature>
<accession>A0A671WXL8</accession>
<dbReference type="CDD" id="cd22667">
    <property type="entry name" value="FHA_NBN"/>
    <property type="match status" value="1"/>
</dbReference>
<dbReference type="SMART" id="SM01348">
    <property type="entry name" value="Nbs1_C"/>
    <property type="match status" value="1"/>
</dbReference>
<dbReference type="GO" id="GO:0007095">
    <property type="term" value="P:mitotic G2 DNA damage checkpoint signaling"/>
    <property type="evidence" value="ECO:0007669"/>
    <property type="project" value="InterPro"/>
</dbReference>
<dbReference type="Gene3D" id="3.40.50.10980">
    <property type="entry name" value="Nibrin, BRCT2 domain"/>
    <property type="match status" value="1"/>
</dbReference>
<reference evidence="14" key="1">
    <citation type="submission" date="2021-04" db="EMBL/GenBank/DDBJ databases">
        <authorList>
            <consortium name="Wellcome Sanger Institute Data Sharing"/>
        </authorList>
    </citation>
    <scope>NUCLEOTIDE SEQUENCE [LARGE SCALE GENOMIC DNA]</scope>
</reference>
<feature type="compositionally biased region" description="Polar residues" evidence="12">
    <location>
        <begin position="684"/>
        <end position="693"/>
    </location>
</feature>
<dbReference type="InterPro" id="IPR008984">
    <property type="entry name" value="SMAD_FHA_dom_sf"/>
</dbReference>
<feature type="region of interest" description="Disordered" evidence="12">
    <location>
        <begin position="676"/>
        <end position="699"/>
    </location>
</feature>
<dbReference type="GO" id="GO:0016605">
    <property type="term" value="C:PML body"/>
    <property type="evidence" value="ECO:0007669"/>
    <property type="project" value="UniProtKB-SubCell"/>
</dbReference>
<dbReference type="GeneTree" id="ENSGT00390000000521"/>
<dbReference type="FunCoup" id="A0A671WXL8">
    <property type="interactions" value="385"/>
</dbReference>
<keyword evidence="4" id="KW-0158">Chromosome</keyword>